<evidence type="ECO:0000256" key="6">
    <source>
        <dbReference type="SAM" id="Phobius"/>
    </source>
</evidence>
<dbReference type="GO" id="GO:0005460">
    <property type="term" value="F:UDP-glucose transmembrane transporter activity"/>
    <property type="evidence" value="ECO:0007669"/>
    <property type="project" value="TreeGrafter"/>
</dbReference>
<organism evidence="7">
    <name type="scientific">Helicotheca tamesis</name>
    <dbReference type="NCBI Taxonomy" id="374047"/>
    <lineage>
        <taxon>Eukaryota</taxon>
        <taxon>Sar</taxon>
        <taxon>Stramenopiles</taxon>
        <taxon>Ochrophyta</taxon>
        <taxon>Bacillariophyta</taxon>
        <taxon>Mediophyceae</taxon>
        <taxon>Lithodesmiophycidae</taxon>
        <taxon>Lithodesmiales</taxon>
        <taxon>Lithodesmiaceae</taxon>
        <taxon>Helicotheca</taxon>
    </lineage>
</organism>
<evidence type="ECO:0000256" key="2">
    <source>
        <dbReference type="ARBA" id="ARBA00022448"/>
    </source>
</evidence>
<protein>
    <recommendedName>
        <fullName evidence="8">UDP-galactose transporter</fullName>
    </recommendedName>
</protein>
<evidence type="ECO:0000256" key="1">
    <source>
        <dbReference type="ARBA" id="ARBA00004141"/>
    </source>
</evidence>
<dbReference type="GO" id="GO:0005789">
    <property type="term" value="C:endoplasmic reticulum membrane"/>
    <property type="evidence" value="ECO:0007669"/>
    <property type="project" value="TreeGrafter"/>
</dbReference>
<feature type="transmembrane region" description="Helical" evidence="6">
    <location>
        <begin position="50"/>
        <end position="71"/>
    </location>
</feature>
<feature type="transmembrane region" description="Helical" evidence="6">
    <location>
        <begin position="187"/>
        <end position="205"/>
    </location>
</feature>
<dbReference type="EMBL" id="HBGV01016866">
    <property type="protein sequence ID" value="CAD9511823.1"/>
    <property type="molecule type" value="Transcribed_RNA"/>
</dbReference>
<evidence type="ECO:0000256" key="5">
    <source>
        <dbReference type="ARBA" id="ARBA00023136"/>
    </source>
</evidence>
<feature type="transmembrane region" description="Helical" evidence="6">
    <location>
        <begin position="133"/>
        <end position="155"/>
    </location>
</feature>
<evidence type="ECO:0000313" key="7">
    <source>
        <dbReference type="EMBL" id="CAD9511823.1"/>
    </source>
</evidence>
<dbReference type="InterPro" id="IPR037185">
    <property type="entry name" value="EmrE-like"/>
</dbReference>
<feature type="transmembrane region" description="Helical" evidence="6">
    <location>
        <begin position="12"/>
        <end position="30"/>
    </location>
</feature>
<dbReference type="SUPFAM" id="SSF103481">
    <property type="entry name" value="Multidrug resistance efflux transporter EmrE"/>
    <property type="match status" value="1"/>
</dbReference>
<dbReference type="AlphaFoldDB" id="A0A7S2I893"/>
<dbReference type="GO" id="GO:0000139">
    <property type="term" value="C:Golgi membrane"/>
    <property type="evidence" value="ECO:0007669"/>
    <property type="project" value="TreeGrafter"/>
</dbReference>
<dbReference type="PANTHER" id="PTHR10778">
    <property type="entry name" value="SOLUTE CARRIER FAMILY 35 MEMBER B"/>
    <property type="match status" value="1"/>
</dbReference>
<keyword evidence="3 6" id="KW-0812">Transmembrane</keyword>
<sequence>MIMGYFVEKKAYSLKEWLGASLITAGIIIFNLSRMSASKGDEKGGDSVFGLALLAFSLFMDGLLSSCQGIMKENGKSGNNQQQYRCPSAMEMMLFTNLYAAIFIAPLSVYSGQFSNGIDIITKSTSNPTDNELSAIQLIALLNGSAAAGQVFVFLTIHHFSSLVCTTITTTRKFFTILLSVRNFGHVFSAVQWCSIFMVFGGLYFEIVSKNIGTSGDKKKMKKA</sequence>
<evidence type="ECO:0000256" key="4">
    <source>
        <dbReference type="ARBA" id="ARBA00022989"/>
    </source>
</evidence>
<proteinExistence type="predicted"/>
<dbReference type="PANTHER" id="PTHR10778:SF18">
    <property type="entry name" value="SUGAR PHOSPHATE TRANSPORTER DOMAIN-CONTAINING PROTEIN"/>
    <property type="match status" value="1"/>
</dbReference>
<keyword evidence="4 6" id="KW-1133">Transmembrane helix</keyword>
<reference evidence="7" key="1">
    <citation type="submission" date="2021-01" db="EMBL/GenBank/DDBJ databases">
        <authorList>
            <person name="Corre E."/>
            <person name="Pelletier E."/>
            <person name="Niang G."/>
            <person name="Scheremetjew M."/>
            <person name="Finn R."/>
            <person name="Kale V."/>
            <person name="Holt S."/>
            <person name="Cochrane G."/>
            <person name="Meng A."/>
            <person name="Brown T."/>
            <person name="Cohen L."/>
        </authorList>
    </citation>
    <scope>NUCLEOTIDE SEQUENCE</scope>
    <source>
        <strain evidence="7">CCMP826</strain>
    </source>
</reference>
<feature type="transmembrane region" description="Helical" evidence="6">
    <location>
        <begin position="92"/>
        <end position="113"/>
    </location>
</feature>
<accession>A0A7S2I893</accession>
<comment type="subcellular location">
    <subcellularLocation>
        <location evidence="1">Membrane</location>
        <topology evidence="1">Multi-pass membrane protein</topology>
    </subcellularLocation>
</comment>
<dbReference type="InterPro" id="IPR013657">
    <property type="entry name" value="SCL35B1-4/HUT1"/>
</dbReference>
<evidence type="ECO:0008006" key="8">
    <source>
        <dbReference type="Google" id="ProtNLM"/>
    </source>
</evidence>
<dbReference type="Pfam" id="PF08449">
    <property type="entry name" value="UAA"/>
    <property type="match status" value="1"/>
</dbReference>
<dbReference type="GO" id="GO:0005459">
    <property type="term" value="F:UDP-galactose transmembrane transporter activity"/>
    <property type="evidence" value="ECO:0007669"/>
    <property type="project" value="TreeGrafter"/>
</dbReference>
<name>A0A7S2I893_9STRA</name>
<keyword evidence="5 6" id="KW-0472">Membrane</keyword>
<gene>
    <name evidence="7" type="ORF">HTAM1171_LOCUS10345</name>
</gene>
<evidence type="ECO:0000256" key="3">
    <source>
        <dbReference type="ARBA" id="ARBA00022692"/>
    </source>
</evidence>
<keyword evidence="2" id="KW-0813">Transport</keyword>